<organism evidence="4 5">
    <name type="scientific">Pedobacter cryoconitis</name>
    <dbReference type="NCBI Taxonomy" id="188932"/>
    <lineage>
        <taxon>Bacteria</taxon>
        <taxon>Pseudomonadati</taxon>
        <taxon>Bacteroidota</taxon>
        <taxon>Sphingobacteriia</taxon>
        <taxon>Sphingobacteriales</taxon>
        <taxon>Sphingobacteriaceae</taxon>
        <taxon>Pedobacter</taxon>
    </lineage>
</organism>
<keyword evidence="1" id="KW-0472">Membrane</keyword>
<evidence type="ECO:0000256" key="2">
    <source>
        <dbReference type="SAM" id="SignalP"/>
    </source>
</evidence>
<dbReference type="RefSeq" id="WP_183881007.1">
    <property type="nucleotide sequence ID" value="NZ_JACHCE010000002.1"/>
</dbReference>
<dbReference type="Proteomes" id="UP000537204">
    <property type="component" value="Unassembled WGS sequence"/>
</dbReference>
<feature type="chain" id="PRO_5031181214" description="Protein-glutamine gamma-glutamyltransferase-like C-terminal domain-containing protein" evidence="2">
    <location>
        <begin position="23"/>
        <end position="241"/>
    </location>
</feature>
<reference evidence="4 5" key="1">
    <citation type="submission" date="2020-08" db="EMBL/GenBank/DDBJ databases">
        <title>Genomic Encyclopedia of Type Strains, Phase IV (KMG-V): Genome sequencing to study the core and pangenomes of soil and plant-associated prokaryotes.</title>
        <authorList>
            <person name="Whitman W."/>
        </authorList>
    </citation>
    <scope>NUCLEOTIDE SEQUENCE [LARGE SCALE GENOMIC DNA]</scope>
    <source>
        <strain evidence="4 5">S3M1</strain>
    </source>
</reference>
<keyword evidence="2" id="KW-0732">Signal</keyword>
<feature type="transmembrane region" description="Helical" evidence="1">
    <location>
        <begin position="95"/>
        <end position="113"/>
    </location>
</feature>
<dbReference type="InterPro" id="IPR025403">
    <property type="entry name" value="TgpA-like_C"/>
</dbReference>
<evidence type="ECO:0000313" key="4">
    <source>
        <dbReference type="EMBL" id="MBB5635901.1"/>
    </source>
</evidence>
<accession>A0A7W9DYG6</accession>
<comment type="caution">
    <text evidence="4">The sequence shown here is derived from an EMBL/GenBank/DDBJ whole genome shotgun (WGS) entry which is preliminary data.</text>
</comment>
<evidence type="ECO:0000256" key="1">
    <source>
        <dbReference type="SAM" id="Phobius"/>
    </source>
</evidence>
<keyword evidence="1" id="KW-0812">Transmembrane</keyword>
<dbReference type="AlphaFoldDB" id="A0A7W9DYG6"/>
<sequence length="241" mass="28543">MLKYPVILLLFFLTLQSIPVQAGQPIALKTEQLKNDSSKLQLRHFDTLKIDTYRQQPDFRYDQTIPVDDSLWNKFWAWFWRQFSGIATANYSGSMFRYIIIAVFIALIVFVVMKFTGVDFNIFTGKSKTIAVPYVAASDNIHEIDFNTEIDKAILTSNYRMAVRLMYLRSLKKLNNSNLINWQPEKTNQTYIKELTDPYQREQFSLLTTQFEYIWYGEFFIDQENFKEVKNSYDQFNTGIR</sequence>
<keyword evidence="1" id="KW-1133">Transmembrane helix</keyword>
<dbReference type="Pfam" id="PF13559">
    <property type="entry name" value="DUF4129"/>
    <property type="match status" value="1"/>
</dbReference>
<evidence type="ECO:0000313" key="5">
    <source>
        <dbReference type="Proteomes" id="UP000537204"/>
    </source>
</evidence>
<name>A0A7W9DYG6_9SPHI</name>
<protein>
    <recommendedName>
        <fullName evidence="3">Protein-glutamine gamma-glutamyltransferase-like C-terminal domain-containing protein</fullName>
    </recommendedName>
</protein>
<gene>
    <name evidence="4" type="ORF">HDE68_001789</name>
</gene>
<feature type="domain" description="Protein-glutamine gamma-glutamyltransferase-like C-terminal" evidence="3">
    <location>
        <begin position="167"/>
        <end position="230"/>
    </location>
</feature>
<evidence type="ECO:0000259" key="3">
    <source>
        <dbReference type="Pfam" id="PF13559"/>
    </source>
</evidence>
<proteinExistence type="predicted"/>
<feature type="signal peptide" evidence="2">
    <location>
        <begin position="1"/>
        <end position="22"/>
    </location>
</feature>
<dbReference type="EMBL" id="JACHCE010000002">
    <property type="protein sequence ID" value="MBB5635901.1"/>
    <property type="molecule type" value="Genomic_DNA"/>
</dbReference>